<dbReference type="EC" id="2.7.13.3" evidence="4"/>
<dbReference type="SUPFAM" id="SSF47384">
    <property type="entry name" value="Homodimeric domain of signal transducing histidine kinase"/>
    <property type="match status" value="1"/>
</dbReference>
<keyword evidence="14 19" id="KW-0472">Membrane</keyword>
<dbReference type="InterPro" id="IPR003661">
    <property type="entry name" value="HisK_dim/P_dom"/>
</dbReference>
<keyword evidence="12 19" id="KW-1133">Transmembrane helix</keyword>
<dbReference type="Gene3D" id="1.20.120.160">
    <property type="entry name" value="HPT domain"/>
    <property type="match status" value="1"/>
</dbReference>
<evidence type="ECO:0000313" key="23">
    <source>
        <dbReference type="EMBL" id="PHU35335.1"/>
    </source>
</evidence>
<dbReference type="Pfam" id="PF00512">
    <property type="entry name" value="HisKA"/>
    <property type="match status" value="1"/>
</dbReference>
<dbReference type="InterPro" id="IPR003594">
    <property type="entry name" value="HATPase_dom"/>
</dbReference>
<evidence type="ECO:0000256" key="10">
    <source>
        <dbReference type="ARBA" id="ARBA00022777"/>
    </source>
</evidence>
<dbReference type="Gene3D" id="3.30.565.10">
    <property type="entry name" value="Histidine kinase-like ATPase, C-terminal domain"/>
    <property type="match status" value="1"/>
</dbReference>
<feature type="domain" description="Histidine kinase" evidence="20">
    <location>
        <begin position="279"/>
        <end position="500"/>
    </location>
</feature>
<dbReference type="SUPFAM" id="SSF55874">
    <property type="entry name" value="ATPase domain of HSP90 chaperone/DNA topoisomerase II/histidine kinase"/>
    <property type="match status" value="1"/>
</dbReference>
<keyword evidence="7 18" id="KW-0597">Phosphoprotein</keyword>
<evidence type="ECO:0000313" key="24">
    <source>
        <dbReference type="Proteomes" id="UP000225889"/>
    </source>
</evidence>
<reference evidence="23 24" key="1">
    <citation type="submission" date="2017-10" db="EMBL/GenBank/DDBJ databases">
        <title>Resolving the taxonomy of Roseburia spp., Eubacterium rectale and Agathobacter spp. through phylogenomic analysis.</title>
        <authorList>
            <person name="Sheridan P.O."/>
            <person name="Walker A.W."/>
            <person name="Duncan S.H."/>
            <person name="Scott K.P."/>
            <person name="Toole P.W.O."/>
            <person name="Luis P."/>
            <person name="Flint H.J."/>
        </authorList>
    </citation>
    <scope>NUCLEOTIDE SEQUENCE [LARGE SCALE GENOMIC DNA]</scope>
    <source>
        <strain evidence="23 24">JK626</strain>
    </source>
</reference>
<evidence type="ECO:0000256" key="17">
    <source>
        <dbReference type="PROSITE-ProRule" id="PRU00110"/>
    </source>
</evidence>
<feature type="domain" description="HPt" evidence="22">
    <location>
        <begin position="699"/>
        <end position="796"/>
    </location>
</feature>
<dbReference type="SUPFAM" id="SSF52172">
    <property type="entry name" value="CheY-like"/>
    <property type="match status" value="1"/>
</dbReference>
<protein>
    <recommendedName>
        <fullName evidence="16">Circadian input-output histidine kinase CikA</fullName>
        <ecNumber evidence="4">2.7.13.3</ecNumber>
    </recommendedName>
    <alternativeName>
        <fullName evidence="5">Stage 0 sporulation protein A homolog</fullName>
    </alternativeName>
</protein>
<dbReference type="InterPro" id="IPR011006">
    <property type="entry name" value="CheY-like_superfamily"/>
</dbReference>
<keyword evidence="10 23" id="KW-0808">Transferase</keyword>
<dbReference type="GO" id="GO:0005524">
    <property type="term" value="F:ATP binding"/>
    <property type="evidence" value="ECO:0007669"/>
    <property type="project" value="UniProtKB-KW"/>
</dbReference>
<dbReference type="PANTHER" id="PTHR45339:SF1">
    <property type="entry name" value="HYBRID SIGNAL TRANSDUCTION HISTIDINE KINASE J"/>
    <property type="match status" value="1"/>
</dbReference>
<dbReference type="PRINTS" id="PR00344">
    <property type="entry name" value="BCTRLSENSOR"/>
</dbReference>
<dbReference type="InterPro" id="IPR005467">
    <property type="entry name" value="His_kinase_dom"/>
</dbReference>
<dbReference type="InterPro" id="IPR036890">
    <property type="entry name" value="HATPase_C_sf"/>
</dbReference>
<keyword evidence="11" id="KW-0067">ATP-binding</keyword>
<evidence type="ECO:0000256" key="3">
    <source>
        <dbReference type="ARBA" id="ARBA00006402"/>
    </source>
</evidence>
<dbReference type="PROSITE" id="PS50894">
    <property type="entry name" value="HPT"/>
    <property type="match status" value="1"/>
</dbReference>
<organism evidence="23 24">
    <name type="scientific">Pseudobutyrivibrio ruminis</name>
    <dbReference type="NCBI Taxonomy" id="46206"/>
    <lineage>
        <taxon>Bacteria</taxon>
        <taxon>Bacillati</taxon>
        <taxon>Bacillota</taxon>
        <taxon>Clostridia</taxon>
        <taxon>Lachnospirales</taxon>
        <taxon>Lachnospiraceae</taxon>
        <taxon>Pseudobutyrivibrio</taxon>
    </lineage>
</organism>
<dbReference type="SUPFAM" id="SSF47226">
    <property type="entry name" value="Histidine-containing phosphotransfer domain, HPT domain"/>
    <property type="match status" value="1"/>
</dbReference>
<evidence type="ECO:0000256" key="14">
    <source>
        <dbReference type="ARBA" id="ARBA00023136"/>
    </source>
</evidence>
<comment type="subcellular location">
    <subcellularLocation>
        <location evidence="2">Cell membrane</location>
        <topology evidence="2">Multi-pass membrane protein</topology>
    </subcellularLocation>
</comment>
<dbReference type="GO" id="GO:0005886">
    <property type="term" value="C:plasma membrane"/>
    <property type="evidence" value="ECO:0007669"/>
    <property type="project" value="UniProtKB-SubCell"/>
</dbReference>
<evidence type="ECO:0000256" key="19">
    <source>
        <dbReference type="SAM" id="Phobius"/>
    </source>
</evidence>
<feature type="domain" description="Response regulatory" evidence="21">
    <location>
        <begin position="533"/>
        <end position="651"/>
    </location>
</feature>
<dbReference type="InterPro" id="IPR001789">
    <property type="entry name" value="Sig_transdc_resp-reg_receiver"/>
</dbReference>
<comment type="catalytic activity">
    <reaction evidence="1">
        <text>ATP + protein L-histidine = ADP + protein N-phospho-L-histidine.</text>
        <dbReference type="EC" id="2.7.13.3"/>
    </reaction>
</comment>
<evidence type="ECO:0000256" key="18">
    <source>
        <dbReference type="PROSITE-ProRule" id="PRU00169"/>
    </source>
</evidence>
<name>A0A2G3DWU0_9FIRM</name>
<dbReference type="PROSITE" id="PS50110">
    <property type="entry name" value="RESPONSE_REGULATORY"/>
    <property type="match status" value="1"/>
</dbReference>
<comment type="similarity">
    <text evidence="3">In the N-terminal section; belongs to the phytochrome family.</text>
</comment>
<evidence type="ECO:0000256" key="4">
    <source>
        <dbReference type="ARBA" id="ARBA00012438"/>
    </source>
</evidence>
<evidence type="ECO:0000259" key="22">
    <source>
        <dbReference type="PROSITE" id="PS50894"/>
    </source>
</evidence>
<reference evidence="23 24" key="2">
    <citation type="submission" date="2017-10" db="EMBL/GenBank/DDBJ databases">
        <authorList>
            <person name="Banno H."/>
            <person name="Chua N.-H."/>
        </authorList>
    </citation>
    <scope>NUCLEOTIDE SEQUENCE [LARGE SCALE GENOMIC DNA]</scope>
    <source>
        <strain evidence="23 24">JK626</strain>
    </source>
</reference>
<dbReference type="SMART" id="SM00388">
    <property type="entry name" value="HisKA"/>
    <property type="match status" value="1"/>
</dbReference>
<dbReference type="Gene3D" id="3.40.50.2300">
    <property type="match status" value="1"/>
</dbReference>
<feature type="modified residue" description="Phosphohistidine" evidence="17">
    <location>
        <position position="738"/>
    </location>
</feature>
<evidence type="ECO:0000256" key="11">
    <source>
        <dbReference type="ARBA" id="ARBA00022840"/>
    </source>
</evidence>
<dbReference type="InterPro" id="IPR004358">
    <property type="entry name" value="Sig_transdc_His_kin-like_C"/>
</dbReference>
<gene>
    <name evidence="23" type="ORF">CSX01_07590</name>
</gene>
<dbReference type="InterPro" id="IPR036641">
    <property type="entry name" value="HPT_dom_sf"/>
</dbReference>
<evidence type="ECO:0000256" key="13">
    <source>
        <dbReference type="ARBA" id="ARBA00023012"/>
    </source>
</evidence>
<sequence>MCTVTILAILFNEYLCYVVVDGLSSSEFYFKDISFFNYKVIFSVYFVGIILYLYFKYSKDEYKSPFPISYLYTESYAKDLKLNKKHKQTKISAKITTIIILLLLVLGVSVAFFMMVLFSDMKKIFVNYSLATTPSYGGYHEYIQQDAINNIRKMEYAADDAMLAFDLKMIILMVNVGIPIAGIATFYTKMTICAPVGTMSDFMEHYATATDEDKILYGHNIEDIEVKTHDELQVLYEAINETVYAVEAYIQRIEEKQRLEVDLEIAKKASVAKSSFLSNMSHEIRTPINAILGMNEMILRESEEENTREYAVNIKSAGSSLLSLVNDILDFSKIEAGKMEILPVQYNLGSLINDLVNMVSSRAKEKGLELIVEVDKEIPANLVGDEIRLKQVVTNLLTNSVKYTEKGKVILSVSYDIVDEENIKLRFEVADTGMGIKNEDLRKLFSPFERIDETRNRTIEGTGLGMSIVKKTLEMMDSSLVVDSKYGFGSIFTFGVNQKVVSWNPIGDFKEMYREYIDSVERYHESFTAPEAEILVVDDTEMNLTVIKNLLKRTQIKITTLNSGRETIDLVTKKRFDVIFLDHRMPNMDGIETYEVMKVLPNNKNKDVPVIALTANAVSGAREEYMKHGFTDYLSKPINSIQLENMLLHYLPPEKIQSVSISNGKDDYEPQSMADIAGDSLLTRLKDVDLKAGINNCGDVDTYTQVVKDFYISIDGKADAIEGFLKEKDLRNYTVLVHALKSSARLIGALDLSKMAEELEELGNKGDYIAIQEKNDVMIAKYLSYKDSLAAIDNSGVDKQPISKDEVENAFKDIKELVEAYDYDTADSIMNMLEGYNIPDGIKEKYMEVKKLMVDVNRDKLLEIL</sequence>
<dbReference type="PANTHER" id="PTHR45339">
    <property type="entry name" value="HYBRID SIGNAL TRANSDUCTION HISTIDINE KINASE J"/>
    <property type="match status" value="1"/>
</dbReference>
<dbReference type="InterPro" id="IPR008207">
    <property type="entry name" value="Sig_transdc_His_kin_Hpt_dom"/>
</dbReference>
<evidence type="ECO:0000256" key="15">
    <source>
        <dbReference type="ARBA" id="ARBA00024867"/>
    </source>
</evidence>
<evidence type="ECO:0000256" key="12">
    <source>
        <dbReference type="ARBA" id="ARBA00022989"/>
    </source>
</evidence>
<evidence type="ECO:0000259" key="21">
    <source>
        <dbReference type="PROSITE" id="PS50110"/>
    </source>
</evidence>
<evidence type="ECO:0000256" key="16">
    <source>
        <dbReference type="ARBA" id="ARBA00074306"/>
    </source>
</evidence>
<dbReference type="Pfam" id="PF00072">
    <property type="entry name" value="Response_reg"/>
    <property type="match status" value="1"/>
</dbReference>
<dbReference type="Pfam" id="PF01627">
    <property type="entry name" value="Hpt"/>
    <property type="match status" value="1"/>
</dbReference>
<feature type="transmembrane region" description="Helical" evidence="19">
    <location>
        <begin position="35"/>
        <end position="55"/>
    </location>
</feature>
<feature type="transmembrane region" description="Helical" evidence="19">
    <location>
        <begin position="95"/>
        <end position="118"/>
    </location>
</feature>
<keyword evidence="13" id="KW-0902">Two-component regulatory system</keyword>
<dbReference type="GO" id="GO:0000155">
    <property type="term" value="F:phosphorelay sensor kinase activity"/>
    <property type="evidence" value="ECO:0007669"/>
    <property type="project" value="InterPro"/>
</dbReference>
<evidence type="ECO:0000256" key="6">
    <source>
        <dbReference type="ARBA" id="ARBA00022475"/>
    </source>
</evidence>
<evidence type="ECO:0000256" key="8">
    <source>
        <dbReference type="ARBA" id="ARBA00022692"/>
    </source>
</evidence>
<dbReference type="Proteomes" id="UP000225889">
    <property type="component" value="Unassembled WGS sequence"/>
</dbReference>
<evidence type="ECO:0000256" key="9">
    <source>
        <dbReference type="ARBA" id="ARBA00022741"/>
    </source>
</evidence>
<comment type="caution">
    <text evidence="23">The sequence shown here is derived from an EMBL/GenBank/DDBJ whole genome shotgun (WGS) entry which is preliminary data.</text>
</comment>
<evidence type="ECO:0000256" key="1">
    <source>
        <dbReference type="ARBA" id="ARBA00000085"/>
    </source>
</evidence>
<evidence type="ECO:0000256" key="7">
    <source>
        <dbReference type="ARBA" id="ARBA00022553"/>
    </source>
</evidence>
<dbReference type="CDD" id="cd00082">
    <property type="entry name" value="HisKA"/>
    <property type="match status" value="1"/>
</dbReference>
<keyword evidence="8 19" id="KW-0812">Transmembrane</keyword>
<dbReference type="CDD" id="cd17546">
    <property type="entry name" value="REC_hyHK_CKI1_RcsC-like"/>
    <property type="match status" value="1"/>
</dbReference>
<proteinExistence type="inferred from homology"/>
<evidence type="ECO:0000256" key="2">
    <source>
        <dbReference type="ARBA" id="ARBA00004651"/>
    </source>
</evidence>
<dbReference type="Pfam" id="PF02518">
    <property type="entry name" value="HATPase_c"/>
    <property type="match status" value="1"/>
</dbReference>
<evidence type="ECO:0000256" key="5">
    <source>
        <dbReference type="ARBA" id="ARBA00018672"/>
    </source>
</evidence>
<feature type="modified residue" description="4-aspartylphosphate" evidence="18">
    <location>
        <position position="582"/>
    </location>
</feature>
<evidence type="ECO:0000259" key="20">
    <source>
        <dbReference type="PROSITE" id="PS50109"/>
    </source>
</evidence>
<keyword evidence="6" id="KW-1003">Cell membrane</keyword>
<dbReference type="EMBL" id="PDYF01000011">
    <property type="protein sequence ID" value="PHU35335.1"/>
    <property type="molecule type" value="Genomic_DNA"/>
</dbReference>
<dbReference type="Gene3D" id="1.10.287.130">
    <property type="match status" value="1"/>
</dbReference>
<keyword evidence="9" id="KW-0547">Nucleotide-binding</keyword>
<accession>A0A2G3DWU0</accession>
<dbReference type="SMART" id="SM00387">
    <property type="entry name" value="HATPase_c"/>
    <property type="match status" value="1"/>
</dbReference>
<dbReference type="CDD" id="cd16922">
    <property type="entry name" value="HATPase_EvgS-ArcB-TorS-like"/>
    <property type="match status" value="1"/>
</dbReference>
<dbReference type="InterPro" id="IPR036097">
    <property type="entry name" value="HisK_dim/P_sf"/>
</dbReference>
<dbReference type="FunFam" id="3.30.565.10:FF:000010">
    <property type="entry name" value="Sensor histidine kinase RcsC"/>
    <property type="match status" value="1"/>
</dbReference>
<dbReference type="PROSITE" id="PS50109">
    <property type="entry name" value="HIS_KIN"/>
    <property type="match status" value="1"/>
</dbReference>
<keyword evidence="10 23" id="KW-0418">Kinase</keyword>
<dbReference type="SMART" id="SM00448">
    <property type="entry name" value="REC"/>
    <property type="match status" value="1"/>
</dbReference>
<dbReference type="AlphaFoldDB" id="A0A2G3DWU0"/>
<comment type="function">
    <text evidence="15">May play the central regulatory role in sporulation. It may be an element of the effector pathway responsible for the activation of sporulation genes in response to nutritional stress. Spo0A may act in concert with spo0H (a sigma factor) to control the expression of some genes that are critical to the sporulation process.</text>
</comment>